<feature type="non-terminal residue" evidence="1">
    <location>
        <position position="1"/>
    </location>
</feature>
<organism evidence="1">
    <name type="scientific">marine metagenome</name>
    <dbReference type="NCBI Taxonomy" id="408172"/>
    <lineage>
        <taxon>unclassified sequences</taxon>
        <taxon>metagenomes</taxon>
        <taxon>ecological metagenomes</taxon>
    </lineage>
</organism>
<evidence type="ECO:0000313" key="1">
    <source>
        <dbReference type="EMBL" id="SVB78321.1"/>
    </source>
</evidence>
<gene>
    <name evidence="1" type="ORF">METZ01_LOCUS231175</name>
</gene>
<accession>A0A382GVY1</accession>
<sequence length="25" mass="2798">GVTQSIYVHPALPDVVQRAFGELDW</sequence>
<proteinExistence type="predicted"/>
<reference evidence="1" key="1">
    <citation type="submission" date="2018-05" db="EMBL/GenBank/DDBJ databases">
        <authorList>
            <person name="Lanie J.A."/>
            <person name="Ng W.-L."/>
            <person name="Kazmierczak K.M."/>
            <person name="Andrzejewski T.M."/>
            <person name="Davidsen T.M."/>
            <person name="Wayne K.J."/>
            <person name="Tettelin H."/>
            <person name="Glass J.I."/>
            <person name="Rusch D."/>
            <person name="Podicherti R."/>
            <person name="Tsui H.-C.T."/>
            <person name="Winkler M.E."/>
        </authorList>
    </citation>
    <scope>NUCLEOTIDE SEQUENCE</scope>
</reference>
<protein>
    <submittedName>
        <fullName evidence="1">Uncharacterized protein</fullName>
    </submittedName>
</protein>
<dbReference type="EMBL" id="UINC01057316">
    <property type="protein sequence ID" value="SVB78321.1"/>
    <property type="molecule type" value="Genomic_DNA"/>
</dbReference>
<name>A0A382GVY1_9ZZZZ</name>
<dbReference type="AlphaFoldDB" id="A0A382GVY1"/>